<proteinExistence type="predicted"/>
<keyword evidence="3" id="KW-1185">Reference proteome</keyword>
<comment type="caution">
    <text evidence="2">The sequence shown here is derived from an EMBL/GenBank/DDBJ whole genome shotgun (WGS) entry which is preliminary data.</text>
</comment>
<evidence type="ECO:0000313" key="3">
    <source>
        <dbReference type="Proteomes" id="UP001497480"/>
    </source>
</evidence>
<dbReference type="AlphaFoldDB" id="A0AAV1W5J5"/>
<reference evidence="2 3" key="1">
    <citation type="submission" date="2024-03" db="EMBL/GenBank/DDBJ databases">
        <authorList>
            <person name="Martinez-Hernandez J."/>
        </authorList>
    </citation>
    <scope>NUCLEOTIDE SEQUENCE [LARGE SCALE GENOMIC DNA]</scope>
</reference>
<name>A0AAV1W5J5_LUPLU</name>
<protein>
    <submittedName>
        <fullName evidence="2">Uncharacterized protein</fullName>
    </submittedName>
</protein>
<dbReference type="EMBL" id="CAXHTB010000004">
    <property type="protein sequence ID" value="CAL0304600.1"/>
    <property type="molecule type" value="Genomic_DNA"/>
</dbReference>
<organism evidence="2 3">
    <name type="scientific">Lupinus luteus</name>
    <name type="common">European yellow lupine</name>
    <dbReference type="NCBI Taxonomy" id="3873"/>
    <lineage>
        <taxon>Eukaryota</taxon>
        <taxon>Viridiplantae</taxon>
        <taxon>Streptophyta</taxon>
        <taxon>Embryophyta</taxon>
        <taxon>Tracheophyta</taxon>
        <taxon>Spermatophyta</taxon>
        <taxon>Magnoliopsida</taxon>
        <taxon>eudicotyledons</taxon>
        <taxon>Gunneridae</taxon>
        <taxon>Pentapetalae</taxon>
        <taxon>rosids</taxon>
        <taxon>fabids</taxon>
        <taxon>Fabales</taxon>
        <taxon>Fabaceae</taxon>
        <taxon>Papilionoideae</taxon>
        <taxon>50 kb inversion clade</taxon>
        <taxon>genistoids sensu lato</taxon>
        <taxon>core genistoids</taxon>
        <taxon>Genisteae</taxon>
        <taxon>Lupinus</taxon>
    </lineage>
</organism>
<evidence type="ECO:0000313" key="2">
    <source>
        <dbReference type="EMBL" id="CAL0304600.1"/>
    </source>
</evidence>
<evidence type="ECO:0000256" key="1">
    <source>
        <dbReference type="SAM" id="MobiDB-lite"/>
    </source>
</evidence>
<dbReference type="Proteomes" id="UP001497480">
    <property type="component" value="Unassembled WGS sequence"/>
</dbReference>
<sequence>METIRKEKLIITGTNYSTNKSEMTRGKISGKEKKQTINFINTNRPQKAMSSLQPGHLPSDHIHSMSQSQSQVMQMRSHENYMKITRKSIQHNSMSCISTAQQNMMKSMQPGSNLNPEYENGMNCLQQVPVNPLQPNSDSVPQPPSGNSLSSQDGVNVIQPNLNPLQPGSSMLQHQQVKQQ</sequence>
<gene>
    <name evidence="2" type="ORF">LLUT_LOCUS5660</name>
</gene>
<feature type="region of interest" description="Disordered" evidence="1">
    <location>
        <begin position="127"/>
        <end position="180"/>
    </location>
</feature>
<accession>A0AAV1W5J5</accession>